<dbReference type="InterPro" id="IPR013783">
    <property type="entry name" value="Ig-like_fold"/>
</dbReference>
<dbReference type="AlphaFoldDB" id="A0AAN8GW68"/>
<dbReference type="InterPro" id="IPR003961">
    <property type="entry name" value="FN3_dom"/>
</dbReference>
<comment type="caution">
    <text evidence="3">The sequence shown here is derived from an EMBL/GenBank/DDBJ whole genome shotgun (WGS) entry which is preliminary data.</text>
</comment>
<reference evidence="3 4" key="1">
    <citation type="journal article" date="2023" name="Mol. Biol. Evol.">
        <title>Genomics of Secondarily Temperate Adaptation in the Only Non-Antarctic Icefish.</title>
        <authorList>
            <person name="Rivera-Colon A.G."/>
            <person name="Rayamajhi N."/>
            <person name="Minhas B.F."/>
            <person name="Madrigal G."/>
            <person name="Bilyk K.T."/>
            <person name="Yoon V."/>
            <person name="Hune M."/>
            <person name="Gregory S."/>
            <person name="Cheng C.H.C."/>
            <person name="Catchen J.M."/>
        </authorList>
    </citation>
    <scope>NUCLEOTIDE SEQUENCE [LARGE SCALE GENOMIC DNA]</scope>
    <source>
        <strain evidence="3">JC2023a</strain>
    </source>
</reference>
<accession>A0AAN8GW68</accession>
<dbReference type="SUPFAM" id="SSF49265">
    <property type="entry name" value="Fibronectin type III"/>
    <property type="match status" value="1"/>
</dbReference>
<sequence length="201" mass="21774">MLSVTFTTQPEVLSPAVVTLSESGPTSVRVSWGPSQPDQITSYYIEYSALPRGKLHAFTVGRTQNSTLLRDLQPDTTYLVTVSARHTSGTEKAMSVKVCTPEVTPALADLQLTTVSSDSVQVDWKSSAGGLRGYWLTWEGNSITGQRSSFYLPPDSLSTRLTHLPPATRVCVSPIYRTARGEGLCCTAQFQTGALAYGYQS</sequence>
<organism evidence="3 4">
    <name type="scientific">Champsocephalus esox</name>
    <name type="common">pike icefish</name>
    <dbReference type="NCBI Taxonomy" id="159716"/>
    <lineage>
        <taxon>Eukaryota</taxon>
        <taxon>Metazoa</taxon>
        <taxon>Chordata</taxon>
        <taxon>Craniata</taxon>
        <taxon>Vertebrata</taxon>
        <taxon>Euteleostomi</taxon>
        <taxon>Actinopterygii</taxon>
        <taxon>Neopterygii</taxon>
        <taxon>Teleostei</taxon>
        <taxon>Neoteleostei</taxon>
        <taxon>Acanthomorphata</taxon>
        <taxon>Eupercaria</taxon>
        <taxon>Perciformes</taxon>
        <taxon>Notothenioidei</taxon>
        <taxon>Channichthyidae</taxon>
        <taxon>Champsocephalus</taxon>
    </lineage>
</organism>
<name>A0AAN8GW68_9TELE</name>
<dbReference type="Proteomes" id="UP001335648">
    <property type="component" value="Unassembled WGS sequence"/>
</dbReference>
<dbReference type="Gene3D" id="2.60.40.10">
    <property type="entry name" value="Immunoglobulins"/>
    <property type="match status" value="2"/>
</dbReference>
<dbReference type="InterPro" id="IPR050991">
    <property type="entry name" value="ECM_Regulatory_Proteins"/>
</dbReference>
<evidence type="ECO:0000313" key="3">
    <source>
        <dbReference type="EMBL" id="KAK5894229.1"/>
    </source>
</evidence>
<dbReference type="PROSITE" id="PS50853">
    <property type="entry name" value="FN3"/>
    <property type="match status" value="1"/>
</dbReference>
<proteinExistence type="predicted"/>
<keyword evidence="4" id="KW-1185">Reference proteome</keyword>
<dbReference type="SMART" id="SM00060">
    <property type="entry name" value="FN3"/>
    <property type="match status" value="2"/>
</dbReference>
<dbReference type="EMBL" id="JAULUE010002054">
    <property type="protein sequence ID" value="KAK5894229.1"/>
    <property type="molecule type" value="Genomic_DNA"/>
</dbReference>
<dbReference type="PANTHER" id="PTHR46708">
    <property type="entry name" value="TENASCIN"/>
    <property type="match status" value="1"/>
</dbReference>
<evidence type="ECO:0000313" key="4">
    <source>
        <dbReference type="Proteomes" id="UP001335648"/>
    </source>
</evidence>
<dbReference type="PANTHER" id="PTHR46708:SF2">
    <property type="entry name" value="FIBRONECTIN TYPE-III DOMAIN-CONTAINING PROTEIN"/>
    <property type="match status" value="1"/>
</dbReference>
<dbReference type="Pfam" id="PF00041">
    <property type="entry name" value="fn3"/>
    <property type="match status" value="1"/>
</dbReference>
<evidence type="ECO:0000256" key="1">
    <source>
        <dbReference type="ARBA" id="ARBA00022737"/>
    </source>
</evidence>
<evidence type="ECO:0000259" key="2">
    <source>
        <dbReference type="PROSITE" id="PS50853"/>
    </source>
</evidence>
<dbReference type="CDD" id="cd00063">
    <property type="entry name" value="FN3"/>
    <property type="match status" value="1"/>
</dbReference>
<feature type="domain" description="Fibronectin type-III" evidence="2">
    <location>
        <begin position="14"/>
        <end position="106"/>
    </location>
</feature>
<keyword evidence="1" id="KW-0677">Repeat</keyword>
<protein>
    <recommendedName>
        <fullName evidence="2">Fibronectin type-III domain-containing protein</fullName>
    </recommendedName>
</protein>
<dbReference type="InterPro" id="IPR036116">
    <property type="entry name" value="FN3_sf"/>
</dbReference>
<gene>
    <name evidence="3" type="ORF">CesoFtcFv8_010941</name>
</gene>